<gene>
    <name evidence="7" type="ORF">TR69_WS6001001234</name>
</gene>
<evidence type="ECO:0000313" key="7">
    <source>
        <dbReference type="EMBL" id="KXK26239.1"/>
    </source>
</evidence>
<sequence length="359" mass="39754">MLHEAATLGVTDTHLAEPVESLLRKTDRFIEAEVTEVDPDSKTVTAGGRQIGFDYLLIAAGSRTSYAGVPGAREFSFPLKTYEDVVRLRSRIIGSFRAGRSQSIQGSLSFVVVGGGGTGVEMAAELAELIQSTLRRHYGNSVTDQARITLVHRGLELVPDFEPGLRARTAEILRHKGITLITGKSVREVTPRGVLLHDSRFIAARTTIWTAGVEPVNVGLPSELLDDRGFVVTDENQSLPLYPDIFAAGDIASRRRGRQLPLRAQVASKQGSAFGQILYAWHTGREQVPFEYQSSGELVSIGQWYAVGSIRGQTVAGSLAWYIRRTVYLLKMISFWKKLKVSLDWTVRLFYHRELLPEE</sequence>
<comment type="caution">
    <text evidence="7">The sequence shown here is derived from an EMBL/GenBank/DDBJ whole genome shotgun (WGS) entry which is preliminary data.</text>
</comment>
<dbReference type="SUPFAM" id="SSF51905">
    <property type="entry name" value="FAD/NAD(P)-binding domain"/>
    <property type="match status" value="1"/>
</dbReference>
<dbReference type="PANTHER" id="PTHR42913:SF3">
    <property type="entry name" value="64 KDA MITOCHONDRIAL NADH DEHYDROGENASE (EUROFUNG)"/>
    <property type="match status" value="1"/>
</dbReference>
<name>A0A136LX64_9BACT</name>
<proteinExistence type="inferred from homology"/>
<keyword evidence="4" id="KW-0274">FAD</keyword>
<comment type="similarity">
    <text evidence="2">Belongs to the NADH dehydrogenase family.</text>
</comment>
<evidence type="ECO:0000256" key="5">
    <source>
        <dbReference type="ARBA" id="ARBA00023002"/>
    </source>
</evidence>
<evidence type="ECO:0000256" key="4">
    <source>
        <dbReference type="ARBA" id="ARBA00022827"/>
    </source>
</evidence>
<evidence type="ECO:0000256" key="2">
    <source>
        <dbReference type="ARBA" id="ARBA00005272"/>
    </source>
</evidence>
<comment type="cofactor">
    <cofactor evidence="1">
        <name>FAD</name>
        <dbReference type="ChEBI" id="CHEBI:57692"/>
    </cofactor>
</comment>
<accession>A0A136LX64</accession>
<evidence type="ECO:0000256" key="1">
    <source>
        <dbReference type="ARBA" id="ARBA00001974"/>
    </source>
</evidence>
<dbReference type="Proteomes" id="UP000070457">
    <property type="component" value="Unassembled WGS sequence"/>
</dbReference>
<dbReference type="EC" id="1.6.99.-" evidence="7"/>
<organism evidence="7 8">
    <name type="scientific">candidate division WS6 bacterium OLB20</name>
    <dbReference type="NCBI Taxonomy" id="1617426"/>
    <lineage>
        <taxon>Bacteria</taxon>
        <taxon>Candidatus Dojkabacteria</taxon>
    </lineage>
</organism>
<protein>
    <submittedName>
        <fullName evidence="7">NADH dehydrogenase-like protein</fullName>
        <ecNumber evidence="7">1.6.99.-</ecNumber>
    </submittedName>
</protein>
<dbReference type="PANTHER" id="PTHR42913">
    <property type="entry name" value="APOPTOSIS-INDUCING FACTOR 1"/>
    <property type="match status" value="1"/>
</dbReference>
<dbReference type="GO" id="GO:0019646">
    <property type="term" value="P:aerobic electron transport chain"/>
    <property type="evidence" value="ECO:0007669"/>
    <property type="project" value="TreeGrafter"/>
</dbReference>
<dbReference type="EMBL" id="JYNZ01000004">
    <property type="protein sequence ID" value="KXK26239.1"/>
    <property type="molecule type" value="Genomic_DNA"/>
</dbReference>
<evidence type="ECO:0000313" key="8">
    <source>
        <dbReference type="Proteomes" id="UP000070457"/>
    </source>
</evidence>
<evidence type="ECO:0000259" key="6">
    <source>
        <dbReference type="Pfam" id="PF07992"/>
    </source>
</evidence>
<dbReference type="Pfam" id="PF07992">
    <property type="entry name" value="Pyr_redox_2"/>
    <property type="match status" value="1"/>
</dbReference>
<evidence type="ECO:0000256" key="3">
    <source>
        <dbReference type="ARBA" id="ARBA00022630"/>
    </source>
</evidence>
<keyword evidence="5 7" id="KW-0560">Oxidoreductase</keyword>
<dbReference type="InterPro" id="IPR051169">
    <property type="entry name" value="NADH-Q_oxidoreductase"/>
</dbReference>
<dbReference type="AlphaFoldDB" id="A0A136LX64"/>
<dbReference type="STRING" id="1617426.TR69_WS6001001234"/>
<dbReference type="GO" id="GO:0003955">
    <property type="term" value="F:NAD(P)H dehydrogenase (quinone) activity"/>
    <property type="evidence" value="ECO:0007669"/>
    <property type="project" value="TreeGrafter"/>
</dbReference>
<dbReference type="PRINTS" id="PR00368">
    <property type="entry name" value="FADPNR"/>
</dbReference>
<dbReference type="InterPro" id="IPR036188">
    <property type="entry name" value="FAD/NAD-bd_sf"/>
</dbReference>
<dbReference type="InterPro" id="IPR023753">
    <property type="entry name" value="FAD/NAD-binding_dom"/>
</dbReference>
<feature type="domain" description="FAD/NAD(P)-binding" evidence="6">
    <location>
        <begin position="17"/>
        <end position="271"/>
    </location>
</feature>
<keyword evidence="3" id="KW-0285">Flavoprotein</keyword>
<reference evidence="7 8" key="1">
    <citation type="submission" date="2015-02" db="EMBL/GenBank/DDBJ databases">
        <title>Improved understanding of the partial-nitritation anammox process through 23 genomes representing the majority of the microbial community.</title>
        <authorList>
            <person name="Speth D.R."/>
            <person name="In T Zandt M."/>
            <person name="Guerrero Cruz S."/>
            <person name="Jetten M.S."/>
            <person name="Dutilh B.E."/>
        </authorList>
    </citation>
    <scope>NUCLEOTIDE SEQUENCE [LARGE SCALE GENOMIC DNA]</scope>
    <source>
        <strain evidence="7">OLB20</strain>
    </source>
</reference>
<dbReference type="Gene3D" id="3.50.50.100">
    <property type="match status" value="1"/>
</dbReference>